<dbReference type="AlphaFoldDB" id="A0A3N4Q833"/>
<accession>A0A3N4Q833</accession>
<protein>
    <submittedName>
        <fullName evidence="1">Uncharacterized protein</fullName>
    </submittedName>
</protein>
<gene>
    <name evidence="1" type="ORF">EGT74_00965</name>
</gene>
<reference evidence="1 2" key="1">
    <citation type="submission" date="2018-11" db="EMBL/GenBank/DDBJ databases">
        <title>Chitinophaga lutea sp.nov., isolate from arsenic contaminated soil.</title>
        <authorList>
            <person name="Zong Y."/>
        </authorList>
    </citation>
    <scope>NUCLEOTIDE SEQUENCE [LARGE SCALE GENOMIC DNA]</scope>
    <source>
        <strain evidence="1 2">ZY74</strain>
    </source>
</reference>
<sequence>MITYENAYGFLVSKIPEAGVDSFFADSPTLAYADFASFVVDQSLEGDLLMIERAVEVINELSKSEKDEVIALVCEFALTLYDKNKMIYHALKDKLSVDATQLFGDTIDLWINGNKL</sequence>
<proteinExistence type="predicted"/>
<organism evidence="1 2">
    <name type="scientific">Chitinophaga lutea</name>
    <dbReference type="NCBI Taxonomy" id="2488634"/>
    <lineage>
        <taxon>Bacteria</taxon>
        <taxon>Pseudomonadati</taxon>
        <taxon>Bacteroidota</taxon>
        <taxon>Chitinophagia</taxon>
        <taxon>Chitinophagales</taxon>
        <taxon>Chitinophagaceae</taxon>
        <taxon>Chitinophaga</taxon>
    </lineage>
</organism>
<evidence type="ECO:0000313" key="1">
    <source>
        <dbReference type="EMBL" id="RPE12160.1"/>
    </source>
</evidence>
<keyword evidence="2" id="KW-1185">Reference proteome</keyword>
<dbReference type="RefSeq" id="WP_123844600.1">
    <property type="nucleotide sequence ID" value="NZ_RPDH01000001.1"/>
</dbReference>
<dbReference type="OrthoDB" id="9874100at2"/>
<name>A0A3N4Q833_9BACT</name>
<dbReference type="Proteomes" id="UP000278351">
    <property type="component" value="Unassembled WGS sequence"/>
</dbReference>
<evidence type="ECO:0000313" key="2">
    <source>
        <dbReference type="Proteomes" id="UP000278351"/>
    </source>
</evidence>
<comment type="caution">
    <text evidence="1">The sequence shown here is derived from an EMBL/GenBank/DDBJ whole genome shotgun (WGS) entry which is preliminary data.</text>
</comment>
<dbReference type="EMBL" id="RPDH01000001">
    <property type="protein sequence ID" value="RPE12160.1"/>
    <property type="molecule type" value="Genomic_DNA"/>
</dbReference>